<evidence type="ECO:0000259" key="4">
    <source>
        <dbReference type="Pfam" id="PF01408"/>
    </source>
</evidence>
<feature type="domain" description="NADP-dependent oxidoreductase" evidence="3">
    <location>
        <begin position="394"/>
        <end position="666"/>
    </location>
</feature>
<dbReference type="Gene3D" id="3.40.50.720">
    <property type="entry name" value="NAD(P)-binding Rossmann-like Domain"/>
    <property type="match status" value="1"/>
</dbReference>
<sequence length="670" mass="73629">MTPTTGTLRWGVLGLGRIAGRFAQDLPNSRTGTLVAVASRDLARAKSFADQYDAERPYGDYDELLADDSVDAVYVATPHPSHARWAVRAAQAGKHVLCEKPLTVNHAEAMAVIEAARDHDVFAMEAYMYRCRPQTARLAELVRSGAIGAVHQIQASFAFASNGDPANRLFRQDLAGGGILDVGGYPVSMVRLLAGAARGEAFADPDGVEGVGHLGPDNRIDEWAVATLRFAPSGSTPSITAQVATGVRQSAENVVRVFGSHGYLVVASPWGSRRDGTPTTIEVHRVGSAAEIVEFGPDRSYALEADAVADHLDDRQAPAMSWADTLGNMATLDRWRAAIGLEYDAERADAAIPTVHGRPVTARPDHRMRYGEVPGVRKQVSRLVLGSVGRGLPHASVMYDDFVERGGNCFDTAYHYGGGRAERLLGQWMRNRGNREEVVVIGKGAHTPHCDPESIRSQLTESLERLRTDYIDLYFMHRDNTDIPVGEFVDVLDELHRAGRIHAYGGSNWTTERLDEANAYAQSHGRKAFVALSNNFSQARMVEPPWAGCLAASDPATREWLERQRLALFPWSSQARGFFTDRSAHDDLSDPELARCWYSEDNFLRKERAQTLARRRGVSAVAIALAYVLAQEFPTFPLIGPQQLSETRDSFAALDVELSPEEVRWLDLRD</sequence>
<dbReference type="Pfam" id="PF01408">
    <property type="entry name" value="GFO_IDH_MocA"/>
    <property type="match status" value="1"/>
</dbReference>
<dbReference type="Gene3D" id="3.20.20.100">
    <property type="entry name" value="NADP-dependent oxidoreductase domain"/>
    <property type="match status" value="1"/>
</dbReference>
<dbReference type="Proteomes" id="UP000638648">
    <property type="component" value="Unassembled WGS sequence"/>
</dbReference>
<keyword evidence="7" id="KW-1185">Reference proteome</keyword>
<dbReference type="AlphaFoldDB" id="A0A927MPS4"/>
<reference evidence="6" key="1">
    <citation type="submission" date="2020-10" db="EMBL/GenBank/DDBJ databases">
        <title>Sequencing the genomes of 1000 actinobacteria strains.</title>
        <authorList>
            <person name="Klenk H.-P."/>
        </authorList>
    </citation>
    <scope>NUCLEOTIDE SEQUENCE</scope>
    <source>
        <strain evidence="6">DSM 45354</strain>
    </source>
</reference>
<evidence type="ECO:0000259" key="3">
    <source>
        <dbReference type="Pfam" id="PF00248"/>
    </source>
</evidence>
<dbReference type="InterPro" id="IPR000683">
    <property type="entry name" value="Gfo/Idh/MocA-like_OxRdtase_N"/>
</dbReference>
<evidence type="ECO:0000313" key="7">
    <source>
        <dbReference type="Proteomes" id="UP000638648"/>
    </source>
</evidence>
<comment type="similarity">
    <text evidence="1">Belongs to the Gfo/Idh/MocA family.</text>
</comment>
<protein>
    <submittedName>
        <fullName evidence="6">Dehydrogenase/aryl-alcohol dehydrogenase-like putative oxidoreductase</fullName>
    </submittedName>
</protein>
<dbReference type="InterPro" id="IPR050984">
    <property type="entry name" value="Gfo/Idh/MocA_domain"/>
</dbReference>
<dbReference type="InterPro" id="IPR023210">
    <property type="entry name" value="NADP_OxRdtase_dom"/>
</dbReference>
<gene>
    <name evidence="6" type="ORF">HEB94_001474</name>
</gene>
<dbReference type="PANTHER" id="PTHR22604:SF105">
    <property type="entry name" value="TRANS-1,2-DIHYDROBENZENE-1,2-DIOL DEHYDROGENASE"/>
    <property type="match status" value="1"/>
</dbReference>
<dbReference type="GO" id="GO:0000166">
    <property type="term" value="F:nucleotide binding"/>
    <property type="evidence" value="ECO:0007669"/>
    <property type="project" value="InterPro"/>
</dbReference>
<evidence type="ECO:0000313" key="6">
    <source>
        <dbReference type="EMBL" id="MBE1604626.1"/>
    </source>
</evidence>
<evidence type="ECO:0000256" key="2">
    <source>
        <dbReference type="ARBA" id="ARBA00023002"/>
    </source>
</evidence>
<dbReference type="SUPFAM" id="SSF51430">
    <property type="entry name" value="NAD(P)-linked oxidoreductase"/>
    <property type="match status" value="1"/>
</dbReference>
<comment type="caution">
    <text evidence="6">The sequence shown here is derived from an EMBL/GenBank/DDBJ whole genome shotgun (WGS) entry which is preliminary data.</text>
</comment>
<dbReference type="SUPFAM" id="SSF51735">
    <property type="entry name" value="NAD(P)-binding Rossmann-fold domains"/>
    <property type="match status" value="1"/>
</dbReference>
<dbReference type="Pfam" id="PF00248">
    <property type="entry name" value="Aldo_ket_red"/>
    <property type="match status" value="1"/>
</dbReference>
<name>A0A927MPS4_9ACTN</name>
<organism evidence="6 7">
    <name type="scientific">Actinopolymorpha pittospori</name>
    <dbReference type="NCBI Taxonomy" id="648752"/>
    <lineage>
        <taxon>Bacteria</taxon>
        <taxon>Bacillati</taxon>
        <taxon>Actinomycetota</taxon>
        <taxon>Actinomycetes</taxon>
        <taxon>Propionibacteriales</taxon>
        <taxon>Actinopolymorphaceae</taxon>
        <taxon>Actinopolymorpha</taxon>
    </lineage>
</organism>
<evidence type="ECO:0000259" key="5">
    <source>
        <dbReference type="Pfam" id="PF22725"/>
    </source>
</evidence>
<feature type="domain" description="GFO/IDH/MocA-like oxidoreductase" evidence="5">
    <location>
        <begin position="136"/>
        <end position="264"/>
    </location>
</feature>
<dbReference type="SUPFAM" id="SSF55347">
    <property type="entry name" value="Glyceraldehyde-3-phosphate dehydrogenase-like, C-terminal domain"/>
    <property type="match status" value="1"/>
</dbReference>
<dbReference type="CDD" id="cd19082">
    <property type="entry name" value="AKR_AKR10A1_2"/>
    <property type="match status" value="1"/>
</dbReference>
<dbReference type="InterPro" id="IPR036291">
    <property type="entry name" value="NAD(P)-bd_dom_sf"/>
</dbReference>
<dbReference type="InterPro" id="IPR036812">
    <property type="entry name" value="NAD(P)_OxRdtase_dom_sf"/>
</dbReference>
<dbReference type="RefSeq" id="WP_192749128.1">
    <property type="nucleotide sequence ID" value="NZ_BAABJL010000043.1"/>
</dbReference>
<dbReference type="Gene3D" id="3.30.360.10">
    <property type="entry name" value="Dihydrodipicolinate Reductase, domain 2"/>
    <property type="match status" value="1"/>
</dbReference>
<dbReference type="EMBL" id="JADBEM010000001">
    <property type="protein sequence ID" value="MBE1604626.1"/>
    <property type="molecule type" value="Genomic_DNA"/>
</dbReference>
<accession>A0A927MPS4</accession>
<proteinExistence type="inferred from homology"/>
<dbReference type="Pfam" id="PF22725">
    <property type="entry name" value="GFO_IDH_MocA_C3"/>
    <property type="match status" value="1"/>
</dbReference>
<dbReference type="GO" id="GO:0016491">
    <property type="term" value="F:oxidoreductase activity"/>
    <property type="evidence" value="ECO:0007669"/>
    <property type="project" value="UniProtKB-KW"/>
</dbReference>
<feature type="domain" description="Gfo/Idh/MocA-like oxidoreductase N-terminal" evidence="4">
    <location>
        <begin position="8"/>
        <end position="125"/>
    </location>
</feature>
<evidence type="ECO:0000256" key="1">
    <source>
        <dbReference type="ARBA" id="ARBA00010928"/>
    </source>
</evidence>
<dbReference type="InterPro" id="IPR055170">
    <property type="entry name" value="GFO_IDH_MocA-like_dom"/>
</dbReference>
<dbReference type="PANTHER" id="PTHR22604">
    <property type="entry name" value="OXIDOREDUCTASES"/>
    <property type="match status" value="1"/>
</dbReference>
<keyword evidence="2" id="KW-0560">Oxidoreductase</keyword>